<dbReference type="Proteomes" id="UP000826212">
    <property type="component" value="Chromosome"/>
</dbReference>
<proteinExistence type="predicted"/>
<accession>A0AC61NJ12</accession>
<evidence type="ECO:0000313" key="2">
    <source>
        <dbReference type="Proteomes" id="UP000826212"/>
    </source>
</evidence>
<evidence type="ECO:0000313" key="1">
    <source>
        <dbReference type="EMBL" id="QZE15718.1"/>
    </source>
</evidence>
<organism evidence="1 2">
    <name type="scientific">Halosquirtibacter laminarini</name>
    <dbReference type="NCBI Taxonomy" id="3374600"/>
    <lineage>
        <taxon>Bacteria</taxon>
        <taxon>Pseudomonadati</taxon>
        <taxon>Bacteroidota</taxon>
        <taxon>Bacteroidia</taxon>
        <taxon>Marinilabiliales</taxon>
        <taxon>Prolixibacteraceae</taxon>
        <taxon>Halosquirtibacter</taxon>
    </lineage>
</organism>
<name>A0AC61NJ12_9BACT</name>
<sequence length="504" mass="57716">MHHKPLKWVEDIPVSLRSYVITNYKTPKRWLPWMSAFLGLAFLIIAMATPAIKGKPLPTKRIKTTTWLVLDLSSSMNQKDIRPSRLERAKMKLEEFINKNNYTDMGLIVFAGSSHVLLPPTGAKATLKSYIREIDSSIMPVSGKDITALRTLCDSLMQSDTKSSSLILITDRVLTSSLESLRKDASMYQMNIFPWYIVSKQQALAYSNSSDTFLTVDESDVNTMILSVKKSKEVQVENDSQNIRWIDSSFYMILIAILFFLPVFRKGWIIRSWLLFLLCTSISSCDLTQDRRGIWTTADYRAQLMSKKGNWKEAEKNYQSVSHKAYAAYKVGDFDEAANLYALDSTKDSRLNATRIYIVLKEYDLAQQSLDRVLDRFPRDKEGLALNDTIASLKEKVSWIQKKKKKSDWKEQKGKKKKYGEKQFVDRVFDPEAKLDSNARVEGGKVQKAFQQDRKLNGVFGSDPNGAVKVLIRSSKSDPKVFLKKKLEMQEQITNNVLVKKKML</sequence>
<keyword evidence="2" id="KW-1185">Reference proteome</keyword>
<dbReference type="EMBL" id="CP081303">
    <property type="protein sequence ID" value="QZE15718.1"/>
    <property type="molecule type" value="Genomic_DNA"/>
</dbReference>
<reference evidence="1" key="1">
    <citation type="submission" date="2021-08" db="EMBL/GenBank/DDBJ databases">
        <title>Novel anaerobic bacterium isolated from sea squirt in East Sea, Republic of Korea.</title>
        <authorList>
            <person name="Nguyen T.H."/>
            <person name="Li Z."/>
            <person name="Lee Y.-J."/>
            <person name="Ko J."/>
            <person name="Kim S.-G."/>
        </authorList>
    </citation>
    <scope>NUCLEOTIDE SEQUENCE</scope>
    <source>
        <strain evidence="1">KCTC 25031</strain>
    </source>
</reference>
<protein>
    <submittedName>
        <fullName evidence="1">VWA domain-containing protein</fullName>
    </submittedName>
</protein>
<gene>
    <name evidence="1" type="ORF">K4L44_07760</name>
</gene>